<name>A0A834WBE9_9FABA</name>
<accession>A0A834WBE9</accession>
<evidence type="ECO:0000313" key="4">
    <source>
        <dbReference type="Proteomes" id="UP000634136"/>
    </source>
</evidence>
<dbReference type="InterPro" id="IPR018289">
    <property type="entry name" value="MULE_transposase_dom"/>
</dbReference>
<comment type="caution">
    <text evidence="3">The sequence shown here is derived from an EMBL/GenBank/DDBJ whole genome shotgun (WGS) entry which is preliminary data.</text>
</comment>
<dbReference type="Proteomes" id="UP000634136">
    <property type="component" value="Unassembled WGS sequence"/>
</dbReference>
<evidence type="ECO:0000256" key="1">
    <source>
        <dbReference type="SAM" id="MobiDB-lite"/>
    </source>
</evidence>
<feature type="region of interest" description="Disordered" evidence="1">
    <location>
        <begin position="26"/>
        <end position="49"/>
    </location>
</feature>
<protein>
    <recommendedName>
        <fullName evidence="2">MULE transposase domain-containing protein</fullName>
    </recommendedName>
</protein>
<dbReference type="PANTHER" id="PTHR31973">
    <property type="entry name" value="POLYPROTEIN, PUTATIVE-RELATED"/>
    <property type="match status" value="1"/>
</dbReference>
<dbReference type="AlphaFoldDB" id="A0A834WBE9"/>
<evidence type="ECO:0000259" key="2">
    <source>
        <dbReference type="Pfam" id="PF10551"/>
    </source>
</evidence>
<dbReference type="PANTHER" id="PTHR31973:SF195">
    <property type="entry name" value="MUDR FAMILY TRANSPOSASE"/>
    <property type="match status" value="1"/>
</dbReference>
<dbReference type="EMBL" id="JAAIUW010000010">
    <property type="protein sequence ID" value="KAF7812931.1"/>
    <property type="molecule type" value="Genomic_DNA"/>
</dbReference>
<dbReference type="Pfam" id="PF10551">
    <property type="entry name" value="MULE"/>
    <property type="match status" value="1"/>
</dbReference>
<gene>
    <name evidence="3" type="ORF">G2W53_033907</name>
</gene>
<proteinExistence type="predicted"/>
<reference evidence="3" key="1">
    <citation type="submission" date="2020-09" db="EMBL/GenBank/DDBJ databases">
        <title>Genome-Enabled Discovery of Anthraquinone Biosynthesis in Senna tora.</title>
        <authorList>
            <person name="Kang S.-H."/>
            <person name="Pandey R.P."/>
            <person name="Lee C.-M."/>
            <person name="Sim J.-S."/>
            <person name="Jeong J.-T."/>
            <person name="Choi B.-S."/>
            <person name="Jung M."/>
            <person name="Ginzburg D."/>
            <person name="Zhao K."/>
            <person name="Won S.Y."/>
            <person name="Oh T.-J."/>
            <person name="Yu Y."/>
            <person name="Kim N.-H."/>
            <person name="Lee O.R."/>
            <person name="Lee T.-H."/>
            <person name="Bashyal P."/>
            <person name="Kim T.-S."/>
            <person name="Lee W.-H."/>
            <person name="Kawkins C."/>
            <person name="Kim C.-K."/>
            <person name="Kim J.S."/>
            <person name="Ahn B.O."/>
            <person name="Rhee S.Y."/>
            <person name="Sohng J.K."/>
        </authorList>
    </citation>
    <scope>NUCLEOTIDE SEQUENCE</scope>
    <source>
        <tissue evidence="3">Leaf</tissue>
    </source>
</reference>
<dbReference type="OrthoDB" id="678681at2759"/>
<organism evidence="3 4">
    <name type="scientific">Senna tora</name>
    <dbReference type="NCBI Taxonomy" id="362788"/>
    <lineage>
        <taxon>Eukaryota</taxon>
        <taxon>Viridiplantae</taxon>
        <taxon>Streptophyta</taxon>
        <taxon>Embryophyta</taxon>
        <taxon>Tracheophyta</taxon>
        <taxon>Spermatophyta</taxon>
        <taxon>Magnoliopsida</taxon>
        <taxon>eudicotyledons</taxon>
        <taxon>Gunneridae</taxon>
        <taxon>Pentapetalae</taxon>
        <taxon>rosids</taxon>
        <taxon>fabids</taxon>
        <taxon>Fabales</taxon>
        <taxon>Fabaceae</taxon>
        <taxon>Caesalpinioideae</taxon>
        <taxon>Cassia clade</taxon>
        <taxon>Senna</taxon>
    </lineage>
</organism>
<feature type="compositionally biased region" description="Acidic residues" evidence="1">
    <location>
        <begin position="40"/>
        <end position="49"/>
    </location>
</feature>
<sequence>MPSSSILPIAGRCQPLTENLAEFIDEDESEANVPIRNAHDEEEQDDDDVGEDLFEEEATDFYSQVEMEASQCFSGDFPAPNIDGDELYEGMNFPTKAVFRKQCPYFGKSCAWRLRATQKVNTNHWEITIYPSKHTCVNTTLTEDHPKLDFDMIATCIVSMVTREPNVFVASIIKRINDKFNCTVSYKKAWAAKHKTIAKVFGNWESSYNKLPRWMAVVQYFIPGTVVKFFYKPHRRGVPSDLGVRIFQQVFWAYKPCIDAFPHLKPMIQVDGTFLYGKYIGTPLIASSQDGNNNIVPLAFAIAEGKTLGAWSWFLKNVREHVVGDRENICLISYRHVSITSVVGDESIKWQPPYAYHVYCVRHLASNLNKRFKET</sequence>
<feature type="domain" description="MULE transposase" evidence="2">
    <location>
        <begin position="268"/>
        <end position="367"/>
    </location>
</feature>
<keyword evidence="4" id="KW-1185">Reference proteome</keyword>
<evidence type="ECO:0000313" key="3">
    <source>
        <dbReference type="EMBL" id="KAF7812931.1"/>
    </source>
</evidence>